<dbReference type="InterPro" id="IPR044862">
    <property type="entry name" value="Pro_4_hyd_alph_FE2OG_OXY"/>
</dbReference>
<evidence type="ECO:0000256" key="3">
    <source>
        <dbReference type="ARBA" id="ARBA00006511"/>
    </source>
</evidence>
<dbReference type="FunFam" id="2.60.120.620:FF:000002">
    <property type="entry name" value="Prolyl 4-hydroxylase 4"/>
    <property type="match status" value="1"/>
</dbReference>
<keyword evidence="8" id="KW-0735">Signal-anchor</keyword>
<keyword evidence="13" id="KW-0325">Glycoprotein</keyword>
<dbReference type="ExpressionAtlas" id="A0A317YJI9">
    <property type="expression patterns" value="baseline and differential"/>
</dbReference>
<dbReference type="PROSITE" id="PS51471">
    <property type="entry name" value="FE2OG_OXY"/>
    <property type="match status" value="1"/>
</dbReference>
<dbReference type="Proteomes" id="UP000251960">
    <property type="component" value="Chromosome 1"/>
</dbReference>
<keyword evidence="10" id="KW-0560">Oxidoreductase</keyword>
<dbReference type="GO" id="GO:0005506">
    <property type="term" value="F:iron ion binding"/>
    <property type="evidence" value="ECO:0007669"/>
    <property type="project" value="InterPro"/>
</dbReference>
<evidence type="ECO:0000313" key="17">
    <source>
        <dbReference type="EMBL" id="PWZ58867.1"/>
    </source>
</evidence>
<feature type="transmembrane region" description="Helical" evidence="15">
    <location>
        <begin position="59"/>
        <end position="81"/>
    </location>
</feature>
<evidence type="ECO:0000256" key="11">
    <source>
        <dbReference type="ARBA" id="ARBA00023004"/>
    </source>
</evidence>
<accession>A0A317YJI9</accession>
<comment type="subcellular location">
    <subcellularLocation>
        <location evidence="2">Endoplasmic reticulum membrane</location>
        <topology evidence="2">Single-pass type II membrane protein</topology>
    </subcellularLocation>
</comment>
<comment type="similarity">
    <text evidence="3">Belongs to the P4HA family.</text>
</comment>
<comment type="catalytic activity">
    <reaction evidence="14">
        <text>L-prolyl-[collagen] + 2-oxoglutarate + O2 = trans-4-hydroxy-L-prolyl-[collagen] + succinate + CO2</text>
        <dbReference type="Rhea" id="RHEA:18945"/>
        <dbReference type="Rhea" id="RHEA-COMP:11676"/>
        <dbReference type="Rhea" id="RHEA-COMP:11680"/>
        <dbReference type="ChEBI" id="CHEBI:15379"/>
        <dbReference type="ChEBI" id="CHEBI:16526"/>
        <dbReference type="ChEBI" id="CHEBI:16810"/>
        <dbReference type="ChEBI" id="CHEBI:30031"/>
        <dbReference type="ChEBI" id="CHEBI:50342"/>
        <dbReference type="ChEBI" id="CHEBI:61965"/>
        <dbReference type="EC" id="1.14.11.2"/>
    </reaction>
</comment>
<keyword evidence="7" id="KW-0223">Dioxygenase</keyword>
<dbReference type="Gene3D" id="2.60.120.620">
    <property type="entry name" value="q2cbj1_9rhob like domain"/>
    <property type="match status" value="1"/>
</dbReference>
<keyword evidence="9 15" id="KW-1133">Transmembrane helix</keyword>
<keyword evidence="12 15" id="KW-0472">Membrane</keyword>
<name>A0A317YJI9_MAIZE</name>
<dbReference type="GO" id="GO:0005789">
    <property type="term" value="C:endoplasmic reticulum membrane"/>
    <property type="evidence" value="ECO:0007669"/>
    <property type="project" value="UniProtKB-SubCell"/>
</dbReference>
<sequence>MKGGAVIRAAGGGAGGAGLLRTRLRLPVVLLSCSLFFLAGFFGSLLFTQSLRVSCVHTIFMVSWSCVLGTLFGISKLAGILTVEGNAGVQQIIGYIEDIFLILSWQPRALYFPQFATSEQCENIVKTAKERLKPSTLALRKGETAESTKGIRTSSGTFLSANEDPTETLAEIEKKIARATMLPRNHGEPFNVLRYNIGQRYASHYDAFDPAHYGPQKNQRVASFLLYLTDVEEGGETMFPYENSENMDIGYDYEKCIGLKVKPRKGDGLLFYSLMVNGTIDRTSLHGSCPVIKGEKWVATKWIRDNIV</sequence>
<dbReference type="InterPro" id="IPR045054">
    <property type="entry name" value="P4HA-like"/>
</dbReference>
<dbReference type="InterPro" id="IPR006620">
    <property type="entry name" value="Pro_4_hyd_alph"/>
</dbReference>
<keyword evidence="11" id="KW-0408">Iron</keyword>
<protein>
    <recommendedName>
        <fullName evidence="4">procollagen-proline 4-dioxygenase</fullName>
        <ecNumber evidence="4">1.14.11.2</ecNumber>
    </recommendedName>
</protein>
<dbReference type="SMART" id="SM00702">
    <property type="entry name" value="P4Hc"/>
    <property type="match status" value="1"/>
</dbReference>
<comment type="caution">
    <text evidence="17">The sequence shown here is derived from an EMBL/GenBank/DDBJ whole genome shotgun (WGS) entry which is preliminary data.</text>
</comment>
<comment type="cofactor">
    <cofactor evidence="1">
        <name>L-ascorbate</name>
        <dbReference type="ChEBI" id="CHEBI:38290"/>
    </cofactor>
</comment>
<feature type="domain" description="Fe2OG dioxygenase" evidence="16">
    <location>
        <begin position="185"/>
        <end position="305"/>
    </location>
</feature>
<evidence type="ECO:0000256" key="1">
    <source>
        <dbReference type="ARBA" id="ARBA00001961"/>
    </source>
</evidence>
<keyword evidence="5 15" id="KW-0812">Transmembrane</keyword>
<dbReference type="GO" id="GO:0031418">
    <property type="term" value="F:L-ascorbic acid binding"/>
    <property type="evidence" value="ECO:0007669"/>
    <property type="project" value="InterPro"/>
</dbReference>
<reference evidence="17" key="1">
    <citation type="journal article" date="2018" name="Nat. Genet.">
        <title>Extensive intraspecific gene order and gene structural variations between Mo17 and other maize genomes.</title>
        <authorList>
            <person name="Sun S."/>
            <person name="Zhou Y."/>
            <person name="Chen J."/>
            <person name="Shi J."/>
            <person name="Zhao H."/>
            <person name="Zhao H."/>
            <person name="Song W."/>
            <person name="Zhang M."/>
            <person name="Cui Y."/>
            <person name="Dong X."/>
            <person name="Liu H."/>
            <person name="Ma X."/>
            <person name="Jiao Y."/>
            <person name="Wang B."/>
            <person name="Wei X."/>
            <person name="Stein J.C."/>
            <person name="Glaubitz J.C."/>
            <person name="Lu F."/>
            <person name="Yu G."/>
            <person name="Liang C."/>
            <person name="Fengler K."/>
            <person name="Li B."/>
            <person name="Rafalski A."/>
            <person name="Schnable P.S."/>
            <person name="Ware D.H."/>
            <person name="Buckler E.S."/>
            <person name="Lai J."/>
        </authorList>
    </citation>
    <scope>NUCLEOTIDE SEQUENCE [LARGE SCALE GENOMIC DNA]</scope>
    <source>
        <tissue evidence="17">Seedling</tissue>
    </source>
</reference>
<dbReference type="GO" id="GO:0004656">
    <property type="term" value="F:procollagen-proline 4-dioxygenase activity"/>
    <property type="evidence" value="ECO:0007669"/>
    <property type="project" value="UniProtKB-EC"/>
</dbReference>
<feature type="transmembrane region" description="Helical" evidence="15">
    <location>
        <begin position="28"/>
        <end position="47"/>
    </location>
</feature>
<dbReference type="EC" id="1.14.11.2" evidence="4"/>
<evidence type="ECO:0000256" key="6">
    <source>
        <dbReference type="ARBA" id="ARBA00022723"/>
    </source>
</evidence>
<dbReference type="EMBL" id="NCVQ01000001">
    <property type="protein sequence ID" value="PWZ58867.1"/>
    <property type="molecule type" value="Genomic_DNA"/>
</dbReference>
<evidence type="ECO:0000256" key="7">
    <source>
        <dbReference type="ARBA" id="ARBA00022964"/>
    </source>
</evidence>
<evidence type="ECO:0000256" key="12">
    <source>
        <dbReference type="ARBA" id="ARBA00023136"/>
    </source>
</evidence>
<gene>
    <name evidence="17" type="primary">P4H9</name>
    <name evidence="17" type="ORF">Zm00014a_026952</name>
</gene>
<evidence type="ECO:0000256" key="14">
    <source>
        <dbReference type="ARBA" id="ARBA00049169"/>
    </source>
</evidence>
<proteinExistence type="inferred from homology"/>
<evidence type="ECO:0000256" key="8">
    <source>
        <dbReference type="ARBA" id="ARBA00022968"/>
    </source>
</evidence>
<keyword evidence="6" id="KW-0479">Metal-binding</keyword>
<dbReference type="AlphaFoldDB" id="A0A317YJI9"/>
<evidence type="ECO:0000256" key="13">
    <source>
        <dbReference type="ARBA" id="ARBA00023180"/>
    </source>
</evidence>
<evidence type="ECO:0000259" key="16">
    <source>
        <dbReference type="PROSITE" id="PS51471"/>
    </source>
</evidence>
<dbReference type="PANTHER" id="PTHR10869:SF246">
    <property type="entry name" value="TRANSMEMBRANE PROLYL 4-HYDROXYLASE"/>
    <property type="match status" value="1"/>
</dbReference>
<evidence type="ECO:0000256" key="5">
    <source>
        <dbReference type="ARBA" id="ARBA00022692"/>
    </source>
</evidence>
<evidence type="ECO:0000256" key="10">
    <source>
        <dbReference type="ARBA" id="ARBA00023002"/>
    </source>
</evidence>
<dbReference type="InterPro" id="IPR005123">
    <property type="entry name" value="Oxoglu/Fe-dep_dioxygenase_dom"/>
</dbReference>
<evidence type="ECO:0000256" key="9">
    <source>
        <dbReference type="ARBA" id="ARBA00022989"/>
    </source>
</evidence>
<evidence type="ECO:0000256" key="2">
    <source>
        <dbReference type="ARBA" id="ARBA00004648"/>
    </source>
</evidence>
<evidence type="ECO:0000256" key="15">
    <source>
        <dbReference type="SAM" id="Phobius"/>
    </source>
</evidence>
<dbReference type="Pfam" id="PF13640">
    <property type="entry name" value="2OG-FeII_Oxy_3"/>
    <property type="match status" value="1"/>
</dbReference>
<evidence type="ECO:0000256" key="4">
    <source>
        <dbReference type="ARBA" id="ARBA00012269"/>
    </source>
</evidence>
<dbReference type="PANTHER" id="PTHR10869">
    <property type="entry name" value="PROLYL 4-HYDROXYLASE ALPHA SUBUNIT"/>
    <property type="match status" value="1"/>
</dbReference>
<organism evidence="17">
    <name type="scientific">Zea mays</name>
    <name type="common">Maize</name>
    <dbReference type="NCBI Taxonomy" id="4577"/>
    <lineage>
        <taxon>Eukaryota</taxon>
        <taxon>Viridiplantae</taxon>
        <taxon>Streptophyta</taxon>
        <taxon>Embryophyta</taxon>
        <taxon>Tracheophyta</taxon>
        <taxon>Spermatophyta</taxon>
        <taxon>Magnoliopsida</taxon>
        <taxon>Liliopsida</taxon>
        <taxon>Poales</taxon>
        <taxon>Poaceae</taxon>
        <taxon>PACMAD clade</taxon>
        <taxon>Panicoideae</taxon>
        <taxon>Andropogonodae</taxon>
        <taxon>Andropogoneae</taxon>
        <taxon>Tripsacinae</taxon>
        <taxon>Zea</taxon>
    </lineage>
</organism>